<dbReference type="EMBL" id="JBBEUB010000001">
    <property type="protein sequence ID" value="MEJ2901681.1"/>
    <property type="molecule type" value="Genomic_DNA"/>
</dbReference>
<evidence type="ECO:0000256" key="4">
    <source>
        <dbReference type="ARBA" id="ARBA00023136"/>
    </source>
</evidence>
<feature type="transmembrane region" description="Helical" evidence="5">
    <location>
        <begin position="130"/>
        <end position="146"/>
    </location>
</feature>
<sequence>MNTVTQKIAPFHLSSAAREWLSFSICLVCLALFVISAYDKITEHDRFLRGLVKVKYISDYALFVSWAVPITETVIAVMLLFPASQKPGLYGFTLLMSVFTIYIGSMWLWAEKLPCHCNLIVEKLSWGQHVWFNIAFIAIASYALILQKNGFKHKH</sequence>
<feature type="transmembrane region" description="Helical" evidence="5">
    <location>
        <begin position="60"/>
        <end position="81"/>
    </location>
</feature>
<gene>
    <name evidence="7" type="ORF">WAE58_04570</name>
</gene>
<evidence type="ECO:0000259" key="6">
    <source>
        <dbReference type="Pfam" id="PF07291"/>
    </source>
</evidence>
<evidence type="ECO:0000313" key="8">
    <source>
        <dbReference type="Proteomes" id="UP001378956"/>
    </source>
</evidence>
<feature type="transmembrane region" description="Helical" evidence="5">
    <location>
        <begin position="20"/>
        <end position="38"/>
    </location>
</feature>
<keyword evidence="2 5" id="KW-0812">Transmembrane</keyword>
<keyword evidence="3 5" id="KW-1133">Transmembrane helix</keyword>
<evidence type="ECO:0000313" key="7">
    <source>
        <dbReference type="EMBL" id="MEJ2901681.1"/>
    </source>
</evidence>
<name>A0ABU8NJ31_9SPHI</name>
<evidence type="ECO:0000256" key="5">
    <source>
        <dbReference type="SAM" id="Phobius"/>
    </source>
</evidence>
<accession>A0ABU8NJ31</accession>
<dbReference type="Proteomes" id="UP001378956">
    <property type="component" value="Unassembled WGS sequence"/>
</dbReference>
<evidence type="ECO:0000256" key="3">
    <source>
        <dbReference type="ARBA" id="ARBA00022989"/>
    </source>
</evidence>
<organism evidence="7 8">
    <name type="scientific">Pedobacter panaciterrae</name>
    <dbReference type="NCBI Taxonomy" id="363849"/>
    <lineage>
        <taxon>Bacteria</taxon>
        <taxon>Pseudomonadati</taxon>
        <taxon>Bacteroidota</taxon>
        <taxon>Sphingobacteriia</taxon>
        <taxon>Sphingobacteriales</taxon>
        <taxon>Sphingobacteriaceae</taxon>
        <taxon>Pedobacter</taxon>
    </lineage>
</organism>
<feature type="transmembrane region" description="Helical" evidence="5">
    <location>
        <begin position="88"/>
        <end position="110"/>
    </location>
</feature>
<dbReference type="Pfam" id="PF07291">
    <property type="entry name" value="MauE"/>
    <property type="match status" value="1"/>
</dbReference>
<evidence type="ECO:0000256" key="1">
    <source>
        <dbReference type="ARBA" id="ARBA00004141"/>
    </source>
</evidence>
<reference evidence="7 8" key="1">
    <citation type="submission" date="2024-03" db="EMBL/GenBank/DDBJ databases">
        <title>Sequence of Lycoming College Course Isolates.</title>
        <authorList>
            <person name="Plotts O."/>
            <person name="Newman J."/>
        </authorList>
    </citation>
    <scope>NUCLEOTIDE SEQUENCE [LARGE SCALE GENOMIC DNA]</scope>
    <source>
        <strain evidence="7 8">CJB-3</strain>
    </source>
</reference>
<keyword evidence="4 5" id="KW-0472">Membrane</keyword>
<proteinExistence type="predicted"/>
<feature type="domain" description="Methylamine utilisation protein MauE" evidence="6">
    <location>
        <begin position="19"/>
        <end position="145"/>
    </location>
</feature>
<evidence type="ECO:0000256" key="2">
    <source>
        <dbReference type="ARBA" id="ARBA00022692"/>
    </source>
</evidence>
<comment type="subcellular location">
    <subcellularLocation>
        <location evidence="1">Membrane</location>
        <topology evidence="1">Multi-pass membrane protein</topology>
    </subcellularLocation>
</comment>
<dbReference type="RefSeq" id="WP_337715496.1">
    <property type="nucleotide sequence ID" value="NZ_JBBEUB010000001.1"/>
</dbReference>
<keyword evidence="8" id="KW-1185">Reference proteome</keyword>
<dbReference type="InterPro" id="IPR009908">
    <property type="entry name" value="Methylamine_util_MauE"/>
</dbReference>
<protein>
    <submittedName>
        <fullName evidence="7">MauE/DoxX family redox-associated membrane protein</fullName>
    </submittedName>
</protein>
<comment type="caution">
    <text evidence="7">The sequence shown here is derived from an EMBL/GenBank/DDBJ whole genome shotgun (WGS) entry which is preliminary data.</text>
</comment>